<dbReference type="Proteomes" id="UP001403385">
    <property type="component" value="Unassembled WGS sequence"/>
</dbReference>
<dbReference type="EMBL" id="JBDKWZ010000013">
    <property type="protein sequence ID" value="MEN7550317.1"/>
    <property type="molecule type" value="Genomic_DNA"/>
</dbReference>
<dbReference type="SMART" id="SM00849">
    <property type="entry name" value="Lactamase_B"/>
    <property type="match status" value="1"/>
</dbReference>
<gene>
    <name evidence="2" type="ORF">AAG747_20525</name>
</gene>
<name>A0AAW9RZJ5_9BACT</name>
<protein>
    <submittedName>
        <fullName evidence="2">MBL fold metallo-hydrolase</fullName>
    </submittedName>
</protein>
<accession>A0AAW9RZJ5</accession>
<keyword evidence="3" id="KW-1185">Reference proteome</keyword>
<evidence type="ECO:0000259" key="1">
    <source>
        <dbReference type="SMART" id="SM00849"/>
    </source>
</evidence>
<dbReference type="InterPro" id="IPR036866">
    <property type="entry name" value="RibonucZ/Hydroxyglut_hydro"/>
</dbReference>
<dbReference type="InterPro" id="IPR001279">
    <property type="entry name" value="Metallo-B-lactamas"/>
</dbReference>
<dbReference type="RefSeq" id="WP_346823099.1">
    <property type="nucleotide sequence ID" value="NZ_JBDKWZ010000013.1"/>
</dbReference>
<dbReference type="SUPFAM" id="SSF56281">
    <property type="entry name" value="Metallo-hydrolase/oxidoreductase"/>
    <property type="match status" value="1"/>
</dbReference>
<dbReference type="PANTHER" id="PTHR42663">
    <property type="entry name" value="HYDROLASE C777.06C-RELATED-RELATED"/>
    <property type="match status" value="1"/>
</dbReference>
<evidence type="ECO:0000313" key="2">
    <source>
        <dbReference type="EMBL" id="MEN7550317.1"/>
    </source>
</evidence>
<organism evidence="2 3">
    <name type="scientific">Rapidithrix thailandica</name>
    <dbReference type="NCBI Taxonomy" id="413964"/>
    <lineage>
        <taxon>Bacteria</taxon>
        <taxon>Pseudomonadati</taxon>
        <taxon>Bacteroidota</taxon>
        <taxon>Cytophagia</taxon>
        <taxon>Cytophagales</taxon>
        <taxon>Flammeovirgaceae</taxon>
        <taxon>Rapidithrix</taxon>
    </lineage>
</organism>
<sequence>MKITFLGTGTSQGVPVILCDCPVCQSVDYRDQRLRTSIHLEVDGLSLVIDTGPDFRQQMLREQIQRVDALLFTHQHKDHTAGLDDIRPYYFHRQNDMPVYAQEEVIEHLAQEFSYMFEEKRYPGVAGLEIHAIDQAPFTIGTTEITPIEVLHFQLPVLGFRIHDFTYITDANYISEVELEKVMGSEVLVINALQKEDHHSHFTLQEAIEISKKAQVKQTYLTHISHRMGRHAEVEGELPENIKLAYDGLRLNLS</sequence>
<proteinExistence type="predicted"/>
<dbReference type="AlphaFoldDB" id="A0AAW9RZJ5"/>
<dbReference type="PANTHER" id="PTHR42663:SF6">
    <property type="entry name" value="HYDROLASE C777.06C-RELATED"/>
    <property type="match status" value="1"/>
</dbReference>
<dbReference type="CDD" id="cd16279">
    <property type="entry name" value="metallo-hydrolase-like_MBL-fold"/>
    <property type="match status" value="1"/>
</dbReference>
<evidence type="ECO:0000313" key="3">
    <source>
        <dbReference type="Proteomes" id="UP001403385"/>
    </source>
</evidence>
<comment type="caution">
    <text evidence="2">The sequence shown here is derived from an EMBL/GenBank/DDBJ whole genome shotgun (WGS) entry which is preliminary data.</text>
</comment>
<feature type="domain" description="Metallo-beta-lactamase" evidence="1">
    <location>
        <begin position="34"/>
        <end position="223"/>
    </location>
</feature>
<dbReference type="Gene3D" id="3.60.15.10">
    <property type="entry name" value="Ribonuclease Z/Hydroxyacylglutathione hydrolase-like"/>
    <property type="match status" value="1"/>
</dbReference>
<dbReference type="Pfam" id="PF12706">
    <property type="entry name" value="Lactamase_B_2"/>
    <property type="match status" value="1"/>
</dbReference>
<reference evidence="2 3" key="1">
    <citation type="submission" date="2024-04" db="EMBL/GenBank/DDBJ databases">
        <title>Novel genus in family Flammeovirgaceae.</title>
        <authorList>
            <person name="Nguyen T.H."/>
            <person name="Vuong T.Q."/>
            <person name="Le H."/>
            <person name="Kim S.-G."/>
        </authorList>
    </citation>
    <scope>NUCLEOTIDE SEQUENCE [LARGE SCALE GENOMIC DNA]</scope>
    <source>
        <strain evidence="2 3">JCM 23209</strain>
    </source>
</reference>